<proteinExistence type="inferred from homology"/>
<organism evidence="8 9">
    <name type="scientific">Agrilactobacillus composti DSM 18527 = JCM 14202</name>
    <dbReference type="NCBI Taxonomy" id="1423734"/>
    <lineage>
        <taxon>Bacteria</taxon>
        <taxon>Bacillati</taxon>
        <taxon>Bacillota</taxon>
        <taxon>Bacilli</taxon>
        <taxon>Lactobacillales</taxon>
        <taxon>Lactobacillaceae</taxon>
        <taxon>Agrilactobacillus</taxon>
    </lineage>
</organism>
<dbReference type="PANTHER" id="PTHR43515:SF1">
    <property type="entry name" value="THREONINE SYNTHASE-LIKE 1"/>
    <property type="match status" value="1"/>
</dbReference>
<dbReference type="GO" id="GO:0009088">
    <property type="term" value="P:threonine biosynthetic process"/>
    <property type="evidence" value="ECO:0007669"/>
    <property type="project" value="UniProtKB-UniRule"/>
</dbReference>
<dbReference type="GO" id="GO:0004795">
    <property type="term" value="F:threonine synthase activity"/>
    <property type="evidence" value="ECO:0007669"/>
    <property type="project" value="UniProtKB-UniRule"/>
</dbReference>
<dbReference type="Pfam" id="PF14821">
    <property type="entry name" value="Thr_synth_N"/>
    <property type="match status" value="1"/>
</dbReference>
<name>A0A0R1XTE2_9LACO</name>
<comment type="cofactor">
    <cofactor evidence="1 5">
        <name>pyridoxal 5'-phosphate</name>
        <dbReference type="ChEBI" id="CHEBI:597326"/>
    </cofactor>
</comment>
<evidence type="ECO:0000259" key="7">
    <source>
        <dbReference type="Pfam" id="PF14821"/>
    </source>
</evidence>
<sequence>MVYGMTLQYRSTRGNESNSLTASQAILQGLAPDGGLYVPVIFPKLTTPLKDLVGLSYQDLALQILKLFLDDYTEAELKACITAAYGDQFDTNLITPVHQAGNVNYLELYHGPTLAFKDIALQLLPHLMTTAMTKNNYDGQITILTATSGDTGKAAMAGFADVPNTRIIIFYPKDGVSAIQKQQMVTQTGDNVNVLGIDGNFDDAQRNVKAILNDSAIQAQLATQNIQFSSANSINIGRLIPQIVYYFAAYGQLVQNKTIALNDEVVFSVPTGNFGDILAGWYAKKLGLPIKRLLCASNENNILTDFFHTGQYNKKRAFHVTSSPSMDILVSSNLERLLFEVLDEDPTALSAFMQEFETAGSATLSTTAKTKLADFVAYDTDQAQTLAAIRQTQTQANYTIDPHTAVATHGAMAYLKDTKDTAPMVILSTANPYKFPETVLWALTAHKPLESGFEAIQAVSNVISLPVPKNISHLKRAKVRFDQTISVAQMAPTVLNILTH</sequence>
<dbReference type="EMBL" id="AZGA01000052">
    <property type="protein sequence ID" value="KRM33432.1"/>
    <property type="molecule type" value="Genomic_DNA"/>
</dbReference>
<dbReference type="STRING" id="1423734.FC83_GL002823"/>
<evidence type="ECO:0000313" key="8">
    <source>
        <dbReference type="EMBL" id="KRM33432.1"/>
    </source>
</evidence>
<dbReference type="Proteomes" id="UP000051236">
    <property type="component" value="Unassembled WGS sequence"/>
</dbReference>
<dbReference type="Gene3D" id="3.90.1380.10">
    <property type="entry name" value="Threonine synthase, N-terminal domain"/>
    <property type="match status" value="1"/>
</dbReference>
<dbReference type="Gene3D" id="3.40.50.1100">
    <property type="match status" value="2"/>
</dbReference>
<accession>A0A0R1XTE2</accession>
<keyword evidence="9" id="KW-1185">Reference proteome</keyword>
<dbReference type="CDD" id="cd01560">
    <property type="entry name" value="Thr-synth_2"/>
    <property type="match status" value="1"/>
</dbReference>
<dbReference type="GO" id="GO:0005737">
    <property type="term" value="C:cytoplasm"/>
    <property type="evidence" value="ECO:0007669"/>
    <property type="project" value="TreeGrafter"/>
</dbReference>
<evidence type="ECO:0000256" key="2">
    <source>
        <dbReference type="ARBA" id="ARBA00005517"/>
    </source>
</evidence>
<evidence type="ECO:0000259" key="6">
    <source>
        <dbReference type="Pfam" id="PF00291"/>
    </source>
</evidence>
<dbReference type="NCBIfam" id="TIGR00260">
    <property type="entry name" value="thrC"/>
    <property type="match status" value="1"/>
</dbReference>
<protein>
    <recommendedName>
        <fullName evidence="4">Threonine synthase</fullName>
        <ecNumber evidence="4">4.2.3.1</ecNumber>
    </recommendedName>
</protein>
<evidence type="ECO:0000256" key="5">
    <source>
        <dbReference type="PIRSR" id="PIRSR604450-51"/>
    </source>
</evidence>
<feature type="domain" description="Tryptophan synthase beta chain-like PALP" evidence="6">
    <location>
        <begin position="109"/>
        <end position="429"/>
    </location>
</feature>
<comment type="caution">
    <text evidence="8">The sequence shown here is derived from an EMBL/GenBank/DDBJ whole genome shotgun (WGS) entry which is preliminary data.</text>
</comment>
<dbReference type="Pfam" id="PF00291">
    <property type="entry name" value="PALP"/>
    <property type="match status" value="1"/>
</dbReference>
<reference evidence="8 9" key="1">
    <citation type="journal article" date="2015" name="Genome Announc.">
        <title>Expanding the biotechnology potential of lactobacilli through comparative genomics of 213 strains and associated genera.</title>
        <authorList>
            <person name="Sun Z."/>
            <person name="Harris H.M."/>
            <person name="McCann A."/>
            <person name="Guo C."/>
            <person name="Argimon S."/>
            <person name="Zhang W."/>
            <person name="Yang X."/>
            <person name="Jeffery I.B."/>
            <person name="Cooney J.C."/>
            <person name="Kagawa T.F."/>
            <person name="Liu W."/>
            <person name="Song Y."/>
            <person name="Salvetti E."/>
            <person name="Wrobel A."/>
            <person name="Rasinkangas P."/>
            <person name="Parkhill J."/>
            <person name="Rea M.C."/>
            <person name="O'Sullivan O."/>
            <person name="Ritari J."/>
            <person name="Douillard F.P."/>
            <person name="Paul Ross R."/>
            <person name="Yang R."/>
            <person name="Briner A.E."/>
            <person name="Felis G.E."/>
            <person name="de Vos W.M."/>
            <person name="Barrangou R."/>
            <person name="Klaenhammer T.R."/>
            <person name="Caufield P.W."/>
            <person name="Cui Y."/>
            <person name="Zhang H."/>
            <person name="O'Toole P.W."/>
        </authorList>
    </citation>
    <scope>NUCLEOTIDE SEQUENCE [LARGE SCALE GENOMIC DNA]</scope>
    <source>
        <strain evidence="8 9">DSM 18527</strain>
    </source>
</reference>
<dbReference type="AlphaFoldDB" id="A0A0R1XTE2"/>
<feature type="modified residue" description="N6-(pyridoxal phosphate)lysine" evidence="5">
    <location>
        <position position="117"/>
    </location>
</feature>
<evidence type="ECO:0000256" key="1">
    <source>
        <dbReference type="ARBA" id="ARBA00001933"/>
    </source>
</evidence>
<dbReference type="InterPro" id="IPR001926">
    <property type="entry name" value="TrpB-like_PALP"/>
</dbReference>
<evidence type="ECO:0000313" key="9">
    <source>
        <dbReference type="Proteomes" id="UP000051236"/>
    </source>
</evidence>
<dbReference type="eggNOG" id="COG0498">
    <property type="taxonomic scope" value="Bacteria"/>
</dbReference>
<gene>
    <name evidence="8" type="ORF">FC83_GL002823</name>
</gene>
<evidence type="ECO:0000256" key="3">
    <source>
        <dbReference type="ARBA" id="ARBA00022898"/>
    </source>
</evidence>
<keyword evidence="3 5" id="KW-0663">Pyridoxal phosphate</keyword>
<evidence type="ECO:0000256" key="4">
    <source>
        <dbReference type="NCBIfam" id="TIGR00260"/>
    </source>
</evidence>
<dbReference type="PANTHER" id="PTHR43515">
    <property type="entry name" value="THREONINE SYNTHASE-LIKE 1"/>
    <property type="match status" value="1"/>
</dbReference>
<dbReference type="SUPFAM" id="SSF53686">
    <property type="entry name" value="Tryptophan synthase beta subunit-like PLP-dependent enzymes"/>
    <property type="match status" value="1"/>
</dbReference>
<dbReference type="InterPro" id="IPR037158">
    <property type="entry name" value="Thr_synth_N_sf"/>
</dbReference>
<feature type="domain" description="Threonine synthase N-terminal" evidence="7">
    <location>
        <begin position="8"/>
        <end position="85"/>
    </location>
</feature>
<comment type="similarity">
    <text evidence="2">Belongs to the threonine synthase family.</text>
</comment>
<dbReference type="InterPro" id="IPR029144">
    <property type="entry name" value="Thr_synth_N"/>
</dbReference>
<dbReference type="InterPro" id="IPR004450">
    <property type="entry name" value="Thr_synthase-like"/>
</dbReference>
<dbReference type="EC" id="4.2.3.1" evidence="4"/>
<dbReference type="PATRIC" id="fig|1423734.3.peg.2870"/>
<dbReference type="InterPro" id="IPR036052">
    <property type="entry name" value="TrpB-like_PALP_sf"/>
</dbReference>